<gene>
    <name evidence="1" type="ORF">M513_03386</name>
    <name evidence="2" type="ORF">M514_03386</name>
</gene>
<name>A0A085NF04_9BILA</name>
<protein>
    <submittedName>
        <fullName evidence="2">Uncharacterized protein</fullName>
    </submittedName>
</protein>
<dbReference type="Proteomes" id="UP000030758">
    <property type="component" value="Unassembled WGS sequence"/>
</dbReference>
<dbReference type="Proteomes" id="UP000030764">
    <property type="component" value="Unassembled WGS sequence"/>
</dbReference>
<evidence type="ECO:0000313" key="1">
    <source>
        <dbReference type="EMBL" id="KFD55638.1"/>
    </source>
</evidence>
<reference evidence="2 3" key="1">
    <citation type="journal article" date="2014" name="Nat. Genet.">
        <title>Genome and transcriptome of the porcine whipworm Trichuris suis.</title>
        <authorList>
            <person name="Jex A.R."/>
            <person name="Nejsum P."/>
            <person name="Schwarz E.M."/>
            <person name="Hu L."/>
            <person name="Young N.D."/>
            <person name="Hall R.S."/>
            <person name="Korhonen P.K."/>
            <person name="Liao S."/>
            <person name="Thamsborg S."/>
            <person name="Xia J."/>
            <person name="Xu P."/>
            <person name="Wang S."/>
            <person name="Scheerlinck J.P."/>
            <person name="Hofmann A."/>
            <person name="Sternberg P.W."/>
            <person name="Wang J."/>
            <person name="Gasser R.B."/>
        </authorList>
    </citation>
    <scope>NUCLEOTIDE SEQUENCE [LARGE SCALE GENOMIC DNA]</scope>
    <source>
        <strain evidence="2">DCEP-RM93F</strain>
        <strain evidence="1">DCEP-RM93M</strain>
    </source>
</reference>
<organism evidence="2">
    <name type="scientific">Trichuris suis</name>
    <name type="common">pig whipworm</name>
    <dbReference type="NCBI Taxonomy" id="68888"/>
    <lineage>
        <taxon>Eukaryota</taxon>
        <taxon>Metazoa</taxon>
        <taxon>Ecdysozoa</taxon>
        <taxon>Nematoda</taxon>
        <taxon>Enoplea</taxon>
        <taxon>Dorylaimia</taxon>
        <taxon>Trichinellida</taxon>
        <taxon>Trichuridae</taxon>
        <taxon>Trichuris</taxon>
    </lineage>
</organism>
<proteinExistence type="predicted"/>
<dbReference type="EMBL" id="KL367508">
    <property type="protein sequence ID" value="KFD68050.1"/>
    <property type="molecule type" value="Genomic_DNA"/>
</dbReference>
<dbReference type="AlphaFoldDB" id="A0A085NF04"/>
<evidence type="ECO:0000313" key="3">
    <source>
        <dbReference type="Proteomes" id="UP000030764"/>
    </source>
</evidence>
<sequence length="66" mass="7443">MKSDKYSNGAEEINRPVETIARKYIMSGIRHLLVSDTIFGKEKRTASSDGEFLKCINNRKADGSHQ</sequence>
<evidence type="ECO:0000313" key="2">
    <source>
        <dbReference type="EMBL" id="KFD68050.1"/>
    </source>
</evidence>
<accession>A0A085NF04</accession>
<keyword evidence="3" id="KW-1185">Reference proteome</keyword>
<dbReference type="EMBL" id="KL363198">
    <property type="protein sequence ID" value="KFD55638.1"/>
    <property type="molecule type" value="Genomic_DNA"/>
</dbReference>